<sequence>MVYFCGFILALFLINNAQYGFGEINSEETAIVLVPHGEDPERSTNRVVIPQAKDGRQSPLPCVVAGSGAVEHGQTFTKGSFHYTCKNGTAEVIACIADDNSVIQISRTFMRNGIRHRCNSNGETVTYEQRSTCYENGVHYDAGQSFRNGSFKLVCRETGVAIEGCYVQNSPNEVIVLGESRIIGNHKHSCEVVEGHKIRYIINMLGCQKGNQMYREGQTWTDKHIKYQCMEDSTTRALGCNDDNGLFVDLGRDVLMDGIVHRCYRVDSTIYYHRFQCDQSKSLQECLSSAPQPRRRLARSIMNINYAETS</sequence>
<feature type="domain" description="Abnormal cell migration protein 18-like fibronectin type I" evidence="2">
    <location>
        <begin position="62"/>
        <end position="125"/>
    </location>
</feature>
<comment type="caution">
    <text evidence="3">The sequence shown here is derived from an EMBL/GenBank/DDBJ whole genome shotgun (WGS) entry which is preliminary data.</text>
</comment>
<proteinExistence type="predicted"/>
<accession>A0AAD4RBN2</accession>
<dbReference type="Proteomes" id="UP001201812">
    <property type="component" value="Unassembled WGS sequence"/>
</dbReference>
<dbReference type="InterPro" id="IPR055119">
    <property type="entry name" value="Mig18_Fn1"/>
</dbReference>
<keyword evidence="1" id="KW-0732">Signal</keyword>
<feature type="domain" description="Abnormal cell migration protein 18-like fibronectin type I" evidence="2">
    <location>
        <begin position="132"/>
        <end position="195"/>
    </location>
</feature>
<dbReference type="PANTHER" id="PTHR35572:SF4">
    <property type="entry name" value="PROTEIN CBG15747"/>
    <property type="match status" value="1"/>
</dbReference>
<dbReference type="AlphaFoldDB" id="A0AAD4RBN2"/>
<reference evidence="3" key="1">
    <citation type="submission" date="2022-01" db="EMBL/GenBank/DDBJ databases">
        <title>Genome Sequence Resource for Two Populations of Ditylenchus destructor, the Migratory Endoparasitic Phytonematode.</title>
        <authorList>
            <person name="Zhang H."/>
            <person name="Lin R."/>
            <person name="Xie B."/>
        </authorList>
    </citation>
    <scope>NUCLEOTIDE SEQUENCE</scope>
    <source>
        <strain evidence="3">BazhouSP</strain>
    </source>
</reference>
<dbReference type="PANTHER" id="PTHR35572">
    <property type="entry name" value="PROTEIN CBG04538-RELATED"/>
    <property type="match status" value="1"/>
</dbReference>
<keyword evidence="4" id="KW-1185">Reference proteome</keyword>
<gene>
    <name evidence="3" type="ORF">DdX_01970</name>
</gene>
<evidence type="ECO:0000313" key="3">
    <source>
        <dbReference type="EMBL" id="KAI1725314.1"/>
    </source>
</evidence>
<dbReference type="InterPro" id="IPR040282">
    <property type="entry name" value="Mig-18-like"/>
</dbReference>
<evidence type="ECO:0000313" key="4">
    <source>
        <dbReference type="Proteomes" id="UP001201812"/>
    </source>
</evidence>
<protein>
    <recommendedName>
        <fullName evidence="2">Abnormal cell migration protein 18-like fibronectin type I domain-containing protein</fullName>
    </recommendedName>
</protein>
<organism evidence="3 4">
    <name type="scientific">Ditylenchus destructor</name>
    <dbReference type="NCBI Taxonomy" id="166010"/>
    <lineage>
        <taxon>Eukaryota</taxon>
        <taxon>Metazoa</taxon>
        <taxon>Ecdysozoa</taxon>
        <taxon>Nematoda</taxon>
        <taxon>Chromadorea</taxon>
        <taxon>Rhabditida</taxon>
        <taxon>Tylenchina</taxon>
        <taxon>Tylenchomorpha</taxon>
        <taxon>Sphaerularioidea</taxon>
        <taxon>Anguinidae</taxon>
        <taxon>Anguininae</taxon>
        <taxon>Ditylenchus</taxon>
    </lineage>
</organism>
<feature type="chain" id="PRO_5041992822" description="Abnormal cell migration protein 18-like fibronectin type I domain-containing protein" evidence="1">
    <location>
        <begin position="23"/>
        <end position="310"/>
    </location>
</feature>
<feature type="domain" description="Abnormal cell migration protein 18-like fibronectin type I" evidence="2">
    <location>
        <begin position="206"/>
        <end position="268"/>
    </location>
</feature>
<evidence type="ECO:0000259" key="2">
    <source>
        <dbReference type="Pfam" id="PF23003"/>
    </source>
</evidence>
<evidence type="ECO:0000256" key="1">
    <source>
        <dbReference type="SAM" id="SignalP"/>
    </source>
</evidence>
<dbReference type="Pfam" id="PF23003">
    <property type="entry name" value="Fn1_2"/>
    <property type="match status" value="3"/>
</dbReference>
<name>A0AAD4RBN2_9BILA</name>
<dbReference type="EMBL" id="JAKKPZ010000002">
    <property type="protein sequence ID" value="KAI1725314.1"/>
    <property type="molecule type" value="Genomic_DNA"/>
</dbReference>
<feature type="signal peptide" evidence="1">
    <location>
        <begin position="1"/>
        <end position="22"/>
    </location>
</feature>